<keyword evidence="4 14" id="KW-1003">Cell membrane</keyword>
<accession>A0ABU4YD01</accession>
<dbReference type="InterPro" id="IPR044878">
    <property type="entry name" value="UbiA_sf"/>
</dbReference>
<comment type="caution">
    <text evidence="15">The sequence shown here is derived from an EMBL/GenBank/DDBJ whole genome shotgun (WGS) entry which is preliminary data.</text>
</comment>
<keyword evidence="5 14" id="KW-0808">Transferase</keyword>
<dbReference type="Pfam" id="PF01040">
    <property type="entry name" value="UbiA"/>
    <property type="match status" value="1"/>
</dbReference>
<dbReference type="InterPro" id="IPR000537">
    <property type="entry name" value="UbiA_prenyltransferase"/>
</dbReference>
<keyword evidence="8 14" id="KW-0350">Heme biosynthesis</keyword>
<dbReference type="PANTHER" id="PTHR43448">
    <property type="entry name" value="PROTOHEME IX FARNESYLTRANSFERASE, MITOCHONDRIAL"/>
    <property type="match status" value="1"/>
</dbReference>
<keyword evidence="9 14" id="KW-0472">Membrane</keyword>
<dbReference type="InterPro" id="IPR006369">
    <property type="entry name" value="Protohaem_IX_farnesylTrfase"/>
</dbReference>
<feature type="transmembrane region" description="Helical" evidence="14">
    <location>
        <begin position="31"/>
        <end position="47"/>
    </location>
</feature>
<feature type="transmembrane region" description="Helical" evidence="14">
    <location>
        <begin position="123"/>
        <end position="143"/>
    </location>
</feature>
<dbReference type="EC" id="2.5.1.141" evidence="3 14"/>
<name>A0ABU4YD01_9HYPH</name>
<feature type="transmembrane region" description="Helical" evidence="14">
    <location>
        <begin position="53"/>
        <end position="76"/>
    </location>
</feature>
<feature type="transmembrane region" description="Helical" evidence="14">
    <location>
        <begin position="225"/>
        <end position="242"/>
    </location>
</feature>
<dbReference type="EMBL" id="JAVIIV010000002">
    <property type="protein sequence ID" value="MDX8484596.1"/>
    <property type="molecule type" value="Genomic_DNA"/>
</dbReference>
<evidence type="ECO:0000256" key="1">
    <source>
        <dbReference type="ARBA" id="ARBA00004651"/>
    </source>
</evidence>
<comment type="pathway">
    <text evidence="2 14">Porphyrin-containing compound metabolism; heme O biosynthesis; heme O from protoheme: step 1/1.</text>
</comment>
<dbReference type="PROSITE" id="PS00943">
    <property type="entry name" value="UBIA"/>
    <property type="match status" value="1"/>
</dbReference>
<evidence type="ECO:0000256" key="13">
    <source>
        <dbReference type="ARBA" id="ARBA00047690"/>
    </source>
</evidence>
<feature type="transmembrane region" description="Helical" evidence="14">
    <location>
        <begin position="281"/>
        <end position="303"/>
    </location>
</feature>
<dbReference type="RefSeq" id="WP_320295463.1">
    <property type="nucleotide sequence ID" value="NZ_JAVIIU010000004.1"/>
</dbReference>
<dbReference type="Gene3D" id="1.10.357.140">
    <property type="entry name" value="UbiA prenyltransferase"/>
    <property type="match status" value="1"/>
</dbReference>
<protein>
    <recommendedName>
        <fullName evidence="11 14">Protoheme IX farnesyltransferase</fullName>
        <ecNumber evidence="3 14">2.5.1.141</ecNumber>
    </recommendedName>
    <alternativeName>
        <fullName evidence="12 14">Heme B farnesyltransferase</fullName>
    </alternativeName>
    <alternativeName>
        <fullName evidence="10 14">Heme O synthase</fullName>
    </alternativeName>
</protein>
<evidence type="ECO:0000256" key="14">
    <source>
        <dbReference type="HAMAP-Rule" id="MF_00154"/>
    </source>
</evidence>
<dbReference type="NCBIfam" id="NF003349">
    <property type="entry name" value="PRK04375.1-2"/>
    <property type="match status" value="1"/>
</dbReference>
<evidence type="ECO:0000313" key="15">
    <source>
        <dbReference type="EMBL" id="MDX8484596.1"/>
    </source>
</evidence>
<evidence type="ECO:0000256" key="2">
    <source>
        <dbReference type="ARBA" id="ARBA00004919"/>
    </source>
</evidence>
<dbReference type="InterPro" id="IPR030470">
    <property type="entry name" value="UbiA_prenylTrfase_CS"/>
</dbReference>
<gene>
    <name evidence="14" type="primary">ctaB</name>
    <name evidence="15" type="ORF">RFM52_05300</name>
</gene>
<feature type="transmembrane region" description="Helical" evidence="14">
    <location>
        <begin position="248"/>
        <end position="269"/>
    </location>
</feature>
<evidence type="ECO:0000256" key="4">
    <source>
        <dbReference type="ARBA" id="ARBA00022475"/>
    </source>
</evidence>
<evidence type="ECO:0000256" key="8">
    <source>
        <dbReference type="ARBA" id="ARBA00023133"/>
    </source>
</evidence>
<evidence type="ECO:0000256" key="10">
    <source>
        <dbReference type="ARBA" id="ARBA00030253"/>
    </source>
</evidence>
<keyword evidence="16" id="KW-1185">Reference proteome</keyword>
<evidence type="ECO:0000256" key="7">
    <source>
        <dbReference type="ARBA" id="ARBA00022989"/>
    </source>
</evidence>
<comment type="similarity">
    <text evidence="14">Belongs to the UbiA prenyltransferase family. Protoheme IX farnesyltransferase subfamily.</text>
</comment>
<evidence type="ECO:0000256" key="12">
    <source>
        <dbReference type="ARBA" id="ARBA00042475"/>
    </source>
</evidence>
<evidence type="ECO:0000256" key="6">
    <source>
        <dbReference type="ARBA" id="ARBA00022692"/>
    </source>
</evidence>
<evidence type="ECO:0000256" key="3">
    <source>
        <dbReference type="ARBA" id="ARBA00012292"/>
    </source>
</evidence>
<proteinExistence type="inferred from homology"/>
<dbReference type="HAMAP" id="MF_00154">
    <property type="entry name" value="CyoE_CtaB"/>
    <property type="match status" value="1"/>
</dbReference>
<dbReference type="Proteomes" id="UP001280156">
    <property type="component" value="Unassembled WGS sequence"/>
</dbReference>
<dbReference type="NCBIfam" id="TIGR01473">
    <property type="entry name" value="cyoE_ctaB"/>
    <property type="match status" value="1"/>
</dbReference>
<comment type="miscellaneous">
    <text evidence="14">Carbon 2 of the heme B porphyrin ring is defined according to the Fischer nomenclature.</text>
</comment>
<keyword evidence="7 14" id="KW-1133">Transmembrane helix</keyword>
<evidence type="ECO:0000313" key="16">
    <source>
        <dbReference type="Proteomes" id="UP001280156"/>
    </source>
</evidence>
<reference evidence="15 16" key="1">
    <citation type="submission" date="2023-08" db="EMBL/GenBank/DDBJ databases">
        <title>Implementing the SeqCode for naming new Mesorhizobium species isolated from Vachellia karroo root nodules.</title>
        <authorList>
            <person name="Van Lill M."/>
        </authorList>
    </citation>
    <scope>NUCLEOTIDE SEQUENCE [LARGE SCALE GENOMIC DNA]</scope>
    <source>
        <strain evidence="15 16">VK2B</strain>
    </source>
</reference>
<feature type="transmembrane region" description="Helical" evidence="14">
    <location>
        <begin position="97"/>
        <end position="117"/>
    </location>
</feature>
<dbReference type="PANTHER" id="PTHR43448:SF7">
    <property type="entry name" value="4-HYDROXYBENZOATE SOLANESYLTRANSFERASE"/>
    <property type="match status" value="1"/>
</dbReference>
<keyword evidence="6 14" id="KW-0812">Transmembrane</keyword>
<evidence type="ECO:0000256" key="11">
    <source>
        <dbReference type="ARBA" id="ARBA00040810"/>
    </source>
</evidence>
<organism evidence="15 16">
    <name type="scientific">Mesorhizobium humile</name>
    <dbReference type="NCBI Taxonomy" id="3072313"/>
    <lineage>
        <taxon>Bacteria</taxon>
        <taxon>Pseudomonadati</taxon>
        <taxon>Pseudomonadota</taxon>
        <taxon>Alphaproteobacteria</taxon>
        <taxon>Hyphomicrobiales</taxon>
        <taxon>Phyllobacteriaceae</taxon>
        <taxon>Mesorhizobium</taxon>
    </lineage>
</organism>
<dbReference type="CDD" id="cd13957">
    <property type="entry name" value="PT_UbiA_Cox10"/>
    <property type="match status" value="1"/>
</dbReference>
<comment type="subcellular location">
    <subcellularLocation>
        <location evidence="1 14">Cell membrane</location>
        <topology evidence="1 14">Multi-pass membrane protein</topology>
    </subcellularLocation>
</comment>
<comment type="function">
    <text evidence="14">Converts heme B (protoheme IX) to heme O by substitution of the vinyl group on carbon 2 of heme B porphyrin ring with a hydroxyethyl farnesyl side group.</text>
</comment>
<evidence type="ECO:0000256" key="9">
    <source>
        <dbReference type="ARBA" id="ARBA00023136"/>
    </source>
</evidence>
<comment type="catalytic activity">
    <reaction evidence="13 14">
        <text>heme b + (2E,6E)-farnesyl diphosphate + H2O = Fe(II)-heme o + diphosphate</text>
        <dbReference type="Rhea" id="RHEA:28070"/>
        <dbReference type="ChEBI" id="CHEBI:15377"/>
        <dbReference type="ChEBI" id="CHEBI:33019"/>
        <dbReference type="ChEBI" id="CHEBI:60344"/>
        <dbReference type="ChEBI" id="CHEBI:60530"/>
        <dbReference type="ChEBI" id="CHEBI:175763"/>
        <dbReference type="EC" id="2.5.1.141"/>
    </reaction>
</comment>
<dbReference type="GO" id="GO:0008495">
    <property type="term" value="F:protoheme IX farnesyltransferase activity"/>
    <property type="evidence" value="ECO:0007669"/>
    <property type="project" value="UniProtKB-EC"/>
</dbReference>
<evidence type="ECO:0000256" key="5">
    <source>
        <dbReference type="ARBA" id="ARBA00022679"/>
    </source>
</evidence>
<sequence>MSVKDSSLKDSGIGLSEATTADFFALLKPRVMALAVFTAFVGLVVAPSGLNPIIAVIAIGAIAVGAGAAGALNMWYDADIDALMSRTSKRPVPSGRVTAGEALSFGLVLSALSVMTLGVLVGWLAASLLAFTIFFYVVIYTMWLKRSTPQNIVIGGAAGALPPVIGWAAATGQIGIESLVLFLVIFLWTPPHFWALALFKIGDYEAAGIPMMPNVAGQASTKRQILIYALLLAPIGVLPWPLGFASGFYAAASTALGGGFIWHAWKVLAAPDQEMRPARTLFAYSIFYLFAIFAMLLTDTVVMRATAAN</sequence>